<keyword evidence="6" id="KW-0175">Coiled coil</keyword>
<evidence type="ECO:0000259" key="10">
    <source>
        <dbReference type="Pfam" id="PF23559"/>
    </source>
</evidence>
<proteinExistence type="inferred from homology"/>
<dbReference type="Gene3D" id="3.40.50.300">
    <property type="entry name" value="P-loop containing nucleotide triphosphate hydrolases"/>
    <property type="match status" value="1"/>
</dbReference>
<feature type="compositionally biased region" description="Polar residues" evidence="7">
    <location>
        <begin position="142"/>
        <end position="152"/>
    </location>
</feature>
<evidence type="ECO:0000259" key="11">
    <source>
        <dbReference type="Pfam" id="PF23598"/>
    </source>
</evidence>
<dbReference type="Proteomes" id="UP000823388">
    <property type="component" value="Chromosome 3K"/>
</dbReference>
<dbReference type="Pfam" id="PF00931">
    <property type="entry name" value="NB-ARC"/>
    <property type="match status" value="1"/>
</dbReference>
<feature type="region of interest" description="Disordered" evidence="7">
    <location>
        <begin position="953"/>
        <end position="1014"/>
    </location>
</feature>
<keyword evidence="13" id="KW-1185">Reference proteome</keyword>
<protein>
    <submittedName>
        <fullName evidence="12">Uncharacterized protein</fullName>
    </submittedName>
</protein>
<dbReference type="InterPro" id="IPR042197">
    <property type="entry name" value="Apaf_helical"/>
</dbReference>
<evidence type="ECO:0000313" key="12">
    <source>
        <dbReference type="EMBL" id="KAG2629787.1"/>
    </source>
</evidence>
<dbReference type="InterPro" id="IPR058922">
    <property type="entry name" value="WHD_DRP"/>
</dbReference>
<evidence type="ECO:0000256" key="6">
    <source>
        <dbReference type="ARBA" id="ARBA00023054"/>
    </source>
</evidence>
<evidence type="ECO:0000256" key="1">
    <source>
        <dbReference type="ARBA" id="ARBA00008894"/>
    </source>
</evidence>
<feature type="domain" description="NB-ARC" evidence="8">
    <location>
        <begin position="185"/>
        <end position="340"/>
    </location>
</feature>
<gene>
    <name evidence="12" type="ORF">PVAP13_3KG450300</name>
</gene>
<dbReference type="Gene3D" id="3.80.10.10">
    <property type="entry name" value="Ribonuclease Inhibitor"/>
    <property type="match status" value="1"/>
</dbReference>
<feature type="region of interest" description="Disordered" evidence="7">
    <location>
        <begin position="124"/>
        <end position="152"/>
    </location>
</feature>
<keyword evidence="3" id="KW-0677">Repeat</keyword>
<evidence type="ECO:0000256" key="5">
    <source>
        <dbReference type="ARBA" id="ARBA00022821"/>
    </source>
</evidence>
<dbReference type="GO" id="GO:0098542">
    <property type="term" value="P:defense response to other organism"/>
    <property type="evidence" value="ECO:0007669"/>
    <property type="project" value="TreeGrafter"/>
</dbReference>
<reference evidence="12" key="1">
    <citation type="submission" date="2020-05" db="EMBL/GenBank/DDBJ databases">
        <title>WGS assembly of Panicum virgatum.</title>
        <authorList>
            <person name="Lovell J.T."/>
            <person name="Jenkins J."/>
            <person name="Shu S."/>
            <person name="Juenger T.E."/>
            <person name="Schmutz J."/>
        </authorList>
    </citation>
    <scope>NUCLEOTIDE SEQUENCE</scope>
    <source>
        <strain evidence="12">AP13</strain>
    </source>
</reference>
<keyword evidence="5" id="KW-0611">Plant defense</keyword>
<evidence type="ECO:0000256" key="3">
    <source>
        <dbReference type="ARBA" id="ARBA00022737"/>
    </source>
</evidence>
<comment type="caution">
    <text evidence="12">The sequence shown here is derived from an EMBL/GenBank/DDBJ whole genome shotgun (WGS) entry which is preliminary data.</text>
</comment>
<dbReference type="EMBL" id="CM029041">
    <property type="protein sequence ID" value="KAG2629787.1"/>
    <property type="molecule type" value="Genomic_DNA"/>
</dbReference>
<evidence type="ECO:0000259" key="8">
    <source>
        <dbReference type="Pfam" id="PF00931"/>
    </source>
</evidence>
<dbReference type="Pfam" id="PF23559">
    <property type="entry name" value="WHD_DRP"/>
    <property type="match status" value="1"/>
</dbReference>
<feature type="domain" description="Disease resistance R13L4/SHOC-2-like LRR" evidence="11">
    <location>
        <begin position="560"/>
        <end position="914"/>
    </location>
</feature>
<organism evidence="12 13">
    <name type="scientific">Panicum virgatum</name>
    <name type="common">Blackwell switchgrass</name>
    <dbReference type="NCBI Taxonomy" id="38727"/>
    <lineage>
        <taxon>Eukaryota</taxon>
        <taxon>Viridiplantae</taxon>
        <taxon>Streptophyta</taxon>
        <taxon>Embryophyta</taxon>
        <taxon>Tracheophyta</taxon>
        <taxon>Spermatophyta</taxon>
        <taxon>Magnoliopsida</taxon>
        <taxon>Liliopsida</taxon>
        <taxon>Poales</taxon>
        <taxon>Poaceae</taxon>
        <taxon>PACMAD clade</taxon>
        <taxon>Panicoideae</taxon>
        <taxon>Panicodae</taxon>
        <taxon>Paniceae</taxon>
        <taxon>Panicinae</taxon>
        <taxon>Panicum</taxon>
        <taxon>Panicum sect. Hiantes</taxon>
    </lineage>
</organism>
<dbReference type="Pfam" id="PF23598">
    <property type="entry name" value="LRR_14"/>
    <property type="match status" value="1"/>
</dbReference>
<dbReference type="InterPro" id="IPR055414">
    <property type="entry name" value="LRR_R13L4/SHOC2-like"/>
</dbReference>
<dbReference type="Gene3D" id="1.20.5.4130">
    <property type="match status" value="1"/>
</dbReference>
<dbReference type="InterPro" id="IPR044974">
    <property type="entry name" value="Disease_R_plants"/>
</dbReference>
<feature type="domain" description="Disease resistance N-terminal" evidence="9">
    <location>
        <begin position="15"/>
        <end position="102"/>
    </location>
</feature>
<feature type="domain" description="Disease resistance protein winged helix" evidence="10">
    <location>
        <begin position="441"/>
        <end position="513"/>
    </location>
</feature>
<name>A0A8T0V5X9_PANVG</name>
<evidence type="ECO:0000313" key="13">
    <source>
        <dbReference type="Proteomes" id="UP000823388"/>
    </source>
</evidence>
<dbReference type="Pfam" id="PF18052">
    <property type="entry name" value="Rx_N"/>
    <property type="match status" value="1"/>
</dbReference>
<dbReference type="InterPro" id="IPR032675">
    <property type="entry name" value="LRR_dom_sf"/>
</dbReference>
<dbReference type="InterPro" id="IPR027417">
    <property type="entry name" value="P-loop_NTPase"/>
</dbReference>
<evidence type="ECO:0000256" key="7">
    <source>
        <dbReference type="SAM" id="MobiDB-lite"/>
    </source>
</evidence>
<dbReference type="GO" id="GO:0043531">
    <property type="term" value="F:ADP binding"/>
    <property type="evidence" value="ECO:0007669"/>
    <property type="project" value="InterPro"/>
</dbReference>
<dbReference type="CDD" id="cd14798">
    <property type="entry name" value="RX-CC_like"/>
    <property type="match status" value="1"/>
</dbReference>
<accession>A0A8T0V5X9</accession>
<dbReference type="SUPFAM" id="SSF52058">
    <property type="entry name" value="L domain-like"/>
    <property type="match status" value="1"/>
</dbReference>
<dbReference type="PANTHER" id="PTHR23155">
    <property type="entry name" value="DISEASE RESISTANCE PROTEIN RP"/>
    <property type="match status" value="1"/>
</dbReference>
<dbReference type="InterPro" id="IPR038005">
    <property type="entry name" value="RX-like_CC"/>
</dbReference>
<dbReference type="AlphaFoldDB" id="A0A8T0V5X9"/>
<dbReference type="InterPro" id="IPR002182">
    <property type="entry name" value="NB-ARC"/>
</dbReference>
<dbReference type="SUPFAM" id="SSF52540">
    <property type="entry name" value="P-loop containing nucleoside triphosphate hydrolases"/>
    <property type="match status" value="1"/>
</dbReference>
<evidence type="ECO:0000256" key="2">
    <source>
        <dbReference type="ARBA" id="ARBA00022614"/>
    </source>
</evidence>
<evidence type="ECO:0000259" key="9">
    <source>
        <dbReference type="Pfam" id="PF18052"/>
    </source>
</evidence>
<sequence length="1041" mass="117106">MELAAIVVPPLLTAAMNTLLPKMLVLVEKRSRLSHDVQRDIYSLMRELDIMWGTVRDYSKSAQRKDSKDLKEAWIKQVSELANKIEDCVDNYIYDQTAHRNEVPNLDHFSKQIKELKKESDELSINRGKYKDDDAGYPNQEIPASSGTSSPSRCCPPVLLDLVGTGSPLRELLDLVEEEQAEGQSKKLKVISIHGLDGLGKTAIAAQVYGHKDVLKQFGNNRAWVDAAGKDARQVLQEILQHCPFPQLLQAQPRDTFNAEQLCEHLRAHLQNKRYFIVIDDMRKFLWSTIKRAFPENDGYSSRVVVTTSFHQIAKDCCSTTRDYVYIMQGLNANFSQELFFKSANIEEPSHDLKKGSEELRTKCSGLPLALVSVAEFLKARKDGLTLTGRTCNDVCRRLGYHLERASSDHTALERMQEVLIRSYNCLPGNTAKASLVCVGMFPSGHPIKRTRLIRRWMAEGLFEKTPNPQDKEIDKAAENFKTLIDWNVVQPNPVSNSDEVRSCQPPGMMLEFIRHRFMSGTTLFYEKKLPGVPQGARRLSLHHCTAENVQQQAYNLSLVRSLTIFGKVCKGIMNFDKYRLLRVLDLEECNNDLTNDHLKGICKLFLLNYLSLGRTVTQLPRDMKRLEYLETLDVRRANLEVSIPFEVIMLPRLTYLFGKFKLLDNVSKKIPDFFKEGKSKLEILAGFVIADRNDSFLQLIAHMNNLRKVKIWCKSSADSSNLANLSSAVQRYIEDKDNNYTNSDRSLSLDSDVSFPQFNPEGDLQISSLKLRGDLFEVPHFVASLFNLGELCLSSTTTLRGSLLTVLTELTCLVYLKLVATEVVDFVITDETKFPSLNRLCFEVQRSPFLKIEGNPLPQLASFQLLCDDAENLPLINIESIGRLREVTLYCIENKDSRKTWEDAAKRHPNRPRVFFVVKESGLTEASVATDHPSPQKKKWWKVLTTMFRPNKFKERTRPSAIGGTNNGRPGSMPLTEEATGEQAETSGSTAGPNVTCPAGEQAETSGSTAGPNVTCPSGVHAETSGSTACDSISGSHLKC</sequence>
<feature type="compositionally biased region" description="Polar residues" evidence="7">
    <location>
        <begin position="984"/>
        <end position="994"/>
    </location>
</feature>
<dbReference type="PRINTS" id="PR00364">
    <property type="entry name" value="DISEASERSIST"/>
</dbReference>
<dbReference type="Gene3D" id="1.10.8.430">
    <property type="entry name" value="Helical domain of apoptotic protease-activating factors"/>
    <property type="match status" value="1"/>
</dbReference>
<dbReference type="PANTHER" id="PTHR23155:SF1227">
    <property type="entry name" value="OS11G0462500 PROTEIN"/>
    <property type="match status" value="1"/>
</dbReference>
<feature type="compositionally biased region" description="Polar residues" evidence="7">
    <location>
        <begin position="1004"/>
        <end position="1014"/>
    </location>
</feature>
<dbReference type="InterPro" id="IPR041118">
    <property type="entry name" value="Rx_N"/>
</dbReference>
<evidence type="ECO:0000256" key="4">
    <source>
        <dbReference type="ARBA" id="ARBA00022741"/>
    </source>
</evidence>
<keyword evidence="4" id="KW-0547">Nucleotide-binding</keyword>
<comment type="similarity">
    <text evidence="1">Belongs to the disease resistance NB-LRR family.</text>
</comment>
<keyword evidence="2" id="KW-0433">Leucine-rich repeat</keyword>